<name>A0ACC2L9J5_PERAE</name>
<sequence>MDPKLLEIARSGKVDELNRIKNQNPETLTASTPKGNTALHIASRLGRTKFAATISDLCPSLLLVQNSRGDAALHVAARAGHSALVAKLIEKAERANKRGEMMQKKNRDGNTPLHEGARNRDGRVVEKLLTREEGVEMAFVVNEVGASALYLAAEGGRVASVERIVGSVERVMERAHAAAYAGPHKRTALHAAVFRGDCEIAKKLIQARQELIQQKDKCGNSPLHYAAALGDIEMVRILLRSDTSIAYLKDKDNRSPFHVAASNNHVQIMKELLLSCPDSGEVVDDKGWNGLHVAVERGNLEVVRFILYLNELEELINEPNCEGNTPLHLAIINRHFSILNLFIRDKRVDLNAMNHKGETAMDIAESDQKLRKKFHKILVCKALAQAGGRQGLQKRDKEDKEPRLESYDGMSKVISMVAGLMISVSFNSAFTVPGGYHNEGSDEGKAALTKKPLLWLFIITDSIALFSSISVALLLFFAGIGDSDLLVAAISIAMKLMAVALLSLCISFTLGLSLVLSEGLAILVCLICLAVFFLGCHWFWTKFPLLDLCFKISFPKSLSSGFGLFHSNSNQCSFSSKVGDGLIHQSRNSTRMGSWRTRWVEKARSSGIVSRLLRVSIFHR</sequence>
<keyword evidence="2" id="KW-1185">Reference proteome</keyword>
<dbReference type="Proteomes" id="UP001234297">
    <property type="component" value="Chromosome 7"/>
</dbReference>
<organism evidence="1 2">
    <name type="scientific">Persea americana</name>
    <name type="common">Avocado</name>
    <dbReference type="NCBI Taxonomy" id="3435"/>
    <lineage>
        <taxon>Eukaryota</taxon>
        <taxon>Viridiplantae</taxon>
        <taxon>Streptophyta</taxon>
        <taxon>Embryophyta</taxon>
        <taxon>Tracheophyta</taxon>
        <taxon>Spermatophyta</taxon>
        <taxon>Magnoliopsida</taxon>
        <taxon>Magnoliidae</taxon>
        <taxon>Laurales</taxon>
        <taxon>Lauraceae</taxon>
        <taxon>Persea</taxon>
    </lineage>
</organism>
<proteinExistence type="predicted"/>
<evidence type="ECO:0000313" key="2">
    <source>
        <dbReference type="Proteomes" id="UP001234297"/>
    </source>
</evidence>
<accession>A0ACC2L9J5</accession>
<protein>
    <submittedName>
        <fullName evidence="1">Uncharacterized protein</fullName>
    </submittedName>
</protein>
<reference evidence="1 2" key="1">
    <citation type="journal article" date="2022" name="Hortic Res">
        <title>A haplotype resolved chromosomal level avocado genome allows analysis of novel avocado genes.</title>
        <authorList>
            <person name="Nath O."/>
            <person name="Fletcher S.J."/>
            <person name="Hayward A."/>
            <person name="Shaw L.M."/>
            <person name="Masouleh A.K."/>
            <person name="Furtado A."/>
            <person name="Henry R.J."/>
            <person name="Mitter N."/>
        </authorList>
    </citation>
    <scope>NUCLEOTIDE SEQUENCE [LARGE SCALE GENOMIC DNA]</scope>
    <source>
        <strain evidence="2">cv. Hass</strain>
    </source>
</reference>
<dbReference type="EMBL" id="CM056815">
    <property type="protein sequence ID" value="KAJ8629714.1"/>
    <property type="molecule type" value="Genomic_DNA"/>
</dbReference>
<evidence type="ECO:0000313" key="1">
    <source>
        <dbReference type="EMBL" id="KAJ8629714.1"/>
    </source>
</evidence>
<comment type="caution">
    <text evidence="1">The sequence shown here is derived from an EMBL/GenBank/DDBJ whole genome shotgun (WGS) entry which is preliminary data.</text>
</comment>
<gene>
    <name evidence="1" type="ORF">MRB53_023037</name>
</gene>